<dbReference type="EMBL" id="JAPWTJ010004557">
    <property type="protein sequence ID" value="KAJ8943919.1"/>
    <property type="molecule type" value="Genomic_DNA"/>
</dbReference>
<gene>
    <name evidence="2" type="ORF">NQ317_009749</name>
</gene>
<evidence type="ECO:0000256" key="1">
    <source>
        <dbReference type="SAM" id="Coils"/>
    </source>
</evidence>
<reference evidence="2" key="1">
    <citation type="journal article" date="2023" name="Insect Mol. Biol.">
        <title>Genome sequencing provides insights into the evolution of gene families encoding plant cell wall-degrading enzymes in longhorned beetles.</title>
        <authorList>
            <person name="Shin N.R."/>
            <person name="Okamura Y."/>
            <person name="Kirsch R."/>
            <person name="Pauchet Y."/>
        </authorList>
    </citation>
    <scope>NUCLEOTIDE SEQUENCE</scope>
    <source>
        <strain evidence="2">MMC_N1</strain>
    </source>
</reference>
<proteinExistence type="predicted"/>
<feature type="coiled-coil region" evidence="1">
    <location>
        <begin position="14"/>
        <end position="41"/>
    </location>
</feature>
<accession>A0ABQ9IQC9</accession>
<keyword evidence="3" id="KW-1185">Reference proteome</keyword>
<feature type="non-terminal residue" evidence="2">
    <location>
        <position position="72"/>
    </location>
</feature>
<sequence>MNKVIEVLHTRLNIDEMIRNNKKADKDIKDIKRKEKKQKKDIRNIEISQNKKKVEIKKQIKGDSVVEGIVRK</sequence>
<organism evidence="2 3">
    <name type="scientific">Molorchus minor</name>
    <dbReference type="NCBI Taxonomy" id="1323400"/>
    <lineage>
        <taxon>Eukaryota</taxon>
        <taxon>Metazoa</taxon>
        <taxon>Ecdysozoa</taxon>
        <taxon>Arthropoda</taxon>
        <taxon>Hexapoda</taxon>
        <taxon>Insecta</taxon>
        <taxon>Pterygota</taxon>
        <taxon>Neoptera</taxon>
        <taxon>Endopterygota</taxon>
        <taxon>Coleoptera</taxon>
        <taxon>Polyphaga</taxon>
        <taxon>Cucujiformia</taxon>
        <taxon>Chrysomeloidea</taxon>
        <taxon>Cerambycidae</taxon>
        <taxon>Lamiinae</taxon>
        <taxon>Monochamini</taxon>
        <taxon>Molorchus</taxon>
    </lineage>
</organism>
<dbReference type="Proteomes" id="UP001162164">
    <property type="component" value="Unassembled WGS sequence"/>
</dbReference>
<evidence type="ECO:0000313" key="3">
    <source>
        <dbReference type="Proteomes" id="UP001162164"/>
    </source>
</evidence>
<keyword evidence="1" id="KW-0175">Coiled coil</keyword>
<protein>
    <submittedName>
        <fullName evidence="2">Uncharacterized protein</fullName>
    </submittedName>
</protein>
<comment type="caution">
    <text evidence="2">The sequence shown here is derived from an EMBL/GenBank/DDBJ whole genome shotgun (WGS) entry which is preliminary data.</text>
</comment>
<name>A0ABQ9IQC9_9CUCU</name>
<evidence type="ECO:0000313" key="2">
    <source>
        <dbReference type="EMBL" id="KAJ8943919.1"/>
    </source>
</evidence>